<dbReference type="EMBL" id="JARBHB010000012">
    <property type="protein sequence ID" value="KAJ8870801.1"/>
    <property type="molecule type" value="Genomic_DNA"/>
</dbReference>
<organism evidence="2 3">
    <name type="scientific">Dryococelus australis</name>
    <dbReference type="NCBI Taxonomy" id="614101"/>
    <lineage>
        <taxon>Eukaryota</taxon>
        <taxon>Metazoa</taxon>
        <taxon>Ecdysozoa</taxon>
        <taxon>Arthropoda</taxon>
        <taxon>Hexapoda</taxon>
        <taxon>Insecta</taxon>
        <taxon>Pterygota</taxon>
        <taxon>Neoptera</taxon>
        <taxon>Polyneoptera</taxon>
        <taxon>Phasmatodea</taxon>
        <taxon>Verophasmatodea</taxon>
        <taxon>Anareolatae</taxon>
        <taxon>Phasmatidae</taxon>
        <taxon>Eurycanthinae</taxon>
        <taxon>Dryococelus</taxon>
    </lineage>
</organism>
<sequence length="773" mass="87444">MERHRHERAGQTGDPRVNPSTRRHHLARFPIWGNPGATRRAIEFRALDNVGLHSSKKAKSKYRNRIRLERASQKQSSDTYKTPYDRVKRCRERNINIKASERINGDIDLEALLRLTTKMNCECEGLALTTAAMEPQPALSLTGCHQCLFFDRVFTYAQNARRHERMACKKNPLRAMKHYYIGPTQFVQAGTLKEHTRDLQGFVYRESAKYRTRGEDDHRESIDENEYEESDGREEDDGDFLDGSNELREAKTFSLPPSGLHCRRIPSPGLVCERADMSMARENEGEKKGRRGVGRWKNLTSLPITYFRLIKSNARQETGPSALLHRHTCDTAKMKLLVITRIVVGRLRTKWEGHGGLAARLLTSHQGETGSIPGRVTPGFSTVKSCRTTSLPGLCHRHYWQLFSYSSARAYPRISSPPSKHSDGLTKPQERLSAPNWAPVHNVCSVVVTPLESRRATSCGYNSSHPVWHALYECLQDIHGDSSPFLLQPFHELSNGFWPCLTWRYIKSFTPYAKDETDRSRWQRTTNLRAPPLNCFSANTSSENGMKTNKRSTSSSVYGSHSLMQLPRLEAPLDAGVVTDHFPAPASLEASIHFHPIGRIAVILTPAPLLQTMNEDQLLTEYFPWGRDGIVVRLLASYLDEPCSIPGEAAPEFSHVGIVQDDAAGWWVFSGLFRFPTLSFRRSSIPHLASPSSALKTSMIRTAQISSLTRKSKNGRHRKYLWRKRIDARYSVVRGIVRLRTGRIASPAHGARRPTRVQRPTPNASAQSVAMKH</sequence>
<gene>
    <name evidence="2" type="ORF">PR048_027100</name>
</gene>
<feature type="compositionally biased region" description="Acidic residues" evidence="1">
    <location>
        <begin position="223"/>
        <end position="240"/>
    </location>
</feature>
<proteinExistence type="predicted"/>
<dbReference type="Proteomes" id="UP001159363">
    <property type="component" value="Chromosome 11"/>
</dbReference>
<reference evidence="2 3" key="1">
    <citation type="submission" date="2023-02" db="EMBL/GenBank/DDBJ databases">
        <title>LHISI_Scaffold_Assembly.</title>
        <authorList>
            <person name="Stuart O.P."/>
            <person name="Cleave R."/>
            <person name="Magrath M.J.L."/>
            <person name="Mikheyev A.S."/>
        </authorList>
    </citation>
    <scope>NUCLEOTIDE SEQUENCE [LARGE SCALE GENOMIC DNA]</scope>
    <source>
        <strain evidence="2">Daus_M_001</strain>
        <tissue evidence="2">Leg muscle</tissue>
    </source>
</reference>
<feature type="compositionally biased region" description="Basic and acidic residues" evidence="1">
    <location>
        <begin position="213"/>
        <end position="222"/>
    </location>
</feature>
<feature type="region of interest" description="Disordered" evidence="1">
    <location>
        <begin position="1"/>
        <end position="22"/>
    </location>
</feature>
<feature type="region of interest" description="Disordered" evidence="1">
    <location>
        <begin position="213"/>
        <end position="243"/>
    </location>
</feature>
<accession>A0ABQ9GEH1</accession>
<name>A0ABQ9GEH1_9NEOP</name>
<evidence type="ECO:0000313" key="3">
    <source>
        <dbReference type="Proteomes" id="UP001159363"/>
    </source>
</evidence>
<feature type="region of interest" description="Disordered" evidence="1">
    <location>
        <begin position="58"/>
        <end position="82"/>
    </location>
</feature>
<evidence type="ECO:0000256" key="1">
    <source>
        <dbReference type="SAM" id="MobiDB-lite"/>
    </source>
</evidence>
<protein>
    <submittedName>
        <fullName evidence="2">Uncharacterized protein</fullName>
    </submittedName>
</protein>
<comment type="caution">
    <text evidence="2">The sequence shown here is derived from an EMBL/GenBank/DDBJ whole genome shotgun (WGS) entry which is preliminary data.</text>
</comment>
<feature type="compositionally biased region" description="Polar residues" evidence="1">
    <location>
        <begin position="758"/>
        <end position="773"/>
    </location>
</feature>
<feature type="region of interest" description="Disordered" evidence="1">
    <location>
        <begin position="745"/>
        <end position="773"/>
    </location>
</feature>
<keyword evidence="3" id="KW-1185">Reference proteome</keyword>
<evidence type="ECO:0000313" key="2">
    <source>
        <dbReference type="EMBL" id="KAJ8870801.1"/>
    </source>
</evidence>